<keyword evidence="4 6" id="KW-0472">Membrane</keyword>
<feature type="transmembrane region" description="Helical" evidence="6">
    <location>
        <begin position="66"/>
        <end position="91"/>
    </location>
</feature>
<evidence type="ECO:0000313" key="9">
    <source>
        <dbReference type="Proteomes" id="UP000717585"/>
    </source>
</evidence>
<organism evidence="8 9">
    <name type="scientific">Carpediemonas membranifera</name>
    <dbReference type="NCBI Taxonomy" id="201153"/>
    <lineage>
        <taxon>Eukaryota</taxon>
        <taxon>Metamonada</taxon>
        <taxon>Carpediemonas-like organisms</taxon>
        <taxon>Carpediemonas</taxon>
    </lineage>
</organism>
<dbReference type="AlphaFoldDB" id="A0A8J6AU12"/>
<dbReference type="Gene3D" id="1.10.287.70">
    <property type="match status" value="1"/>
</dbReference>
<feature type="compositionally biased region" description="Low complexity" evidence="5">
    <location>
        <begin position="327"/>
        <end position="338"/>
    </location>
</feature>
<dbReference type="GO" id="GO:0030317">
    <property type="term" value="P:flagellated sperm motility"/>
    <property type="evidence" value="ECO:0007669"/>
    <property type="project" value="InterPro"/>
</dbReference>
<protein>
    <submittedName>
        <fullName evidence="8">Cation Channel Sperm Associated 1 CatSper1</fullName>
    </submittedName>
</protein>
<evidence type="ECO:0000256" key="1">
    <source>
        <dbReference type="ARBA" id="ARBA00004141"/>
    </source>
</evidence>
<comment type="caution">
    <text evidence="8">The sequence shown here is derived from an EMBL/GenBank/DDBJ whole genome shotgun (WGS) entry which is preliminary data.</text>
</comment>
<feature type="domain" description="Ion transport" evidence="7">
    <location>
        <begin position="74"/>
        <end position="306"/>
    </location>
</feature>
<reference evidence="8" key="1">
    <citation type="submission" date="2021-05" db="EMBL/GenBank/DDBJ databases">
        <title>A free-living protist that lacks canonical eukaryotic 1 DNA replication and segregation systems.</title>
        <authorList>
            <person name="Salas-Leiva D.E."/>
            <person name="Tromer E.C."/>
            <person name="Curtis B.A."/>
            <person name="Jerlstrom-Hultqvist J."/>
            <person name="Kolisko M."/>
            <person name="Yi Z."/>
            <person name="Salas-Leiva J.S."/>
            <person name="Gallot-Lavallee L."/>
            <person name="Kops G.J.P.L."/>
            <person name="Archibald J.M."/>
            <person name="Simpson A.G.B."/>
            <person name="Roger A.J."/>
        </authorList>
    </citation>
    <scope>NUCLEOTIDE SEQUENCE</scope>
    <source>
        <strain evidence="8">BICM</strain>
    </source>
</reference>
<feature type="transmembrane region" description="Helical" evidence="6">
    <location>
        <begin position="275"/>
        <end position="302"/>
    </location>
</feature>
<evidence type="ECO:0000256" key="5">
    <source>
        <dbReference type="SAM" id="MobiDB-lite"/>
    </source>
</evidence>
<evidence type="ECO:0000313" key="8">
    <source>
        <dbReference type="EMBL" id="KAG9394138.1"/>
    </source>
</evidence>
<feature type="transmembrane region" description="Helical" evidence="6">
    <location>
        <begin position="136"/>
        <end position="154"/>
    </location>
</feature>
<evidence type="ECO:0000256" key="6">
    <source>
        <dbReference type="SAM" id="Phobius"/>
    </source>
</evidence>
<dbReference type="EMBL" id="JAHDYR010000016">
    <property type="protein sequence ID" value="KAG9394138.1"/>
    <property type="molecule type" value="Genomic_DNA"/>
</dbReference>
<keyword evidence="3 6" id="KW-1133">Transmembrane helix</keyword>
<name>A0A8J6AU12_9EUKA</name>
<gene>
    <name evidence="8" type="ORF">J8273_4240</name>
</gene>
<dbReference type="Gene3D" id="1.20.120.350">
    <property type="entry name" value="Voltage-gated potassium channels. Chain C"/>
    <property type="match status" value="1"/>
</dbReference>
<dbReference type="PANTHER" id="PTHR47193:SF1">
    <property type="entry name" value="CATION CHANNEL SPERM-ASSOCIATED PROTEIN 1"/>
    <property type="match status" value="1"/>
</dbReference>
<comment type="subcellular location">
    <subcellularLocation>
        <location evidence="1">Membrane</location>
        <topology evidence="1">Multi-pass membrane protein</topology>
    </subcellularLocation>
</comment>
<dbReference type="Pfam" id="PF00520">
    <property type="entry name" value="Ion_trans"/>
    <property type="match status" value="1"/>
</dbReference>
<sequence length="429" mass="49073">MATASWGSTADTNTSFGGTYTGTYGGSMGSLSMASTATSADEDFMEDEKELFDADEIIRWPQYRKFIFNIATSSWFNMTILGVIFLNTVMMTLQTISYIQINFGWYMTILDNVFLAIYVFELLLKFAAFRLRFFKSGWNLFDLFIVLTSFLVWVEYLSSTLAAFDTRIIRMVRVFRAVRALRALRVLRTISFLKQLQDIVSTIFKSIPALMSIMMLIMIVIFIFSVIARELFSTAYPERFGSIQLCLFSLFQLITMDDWSTYREYLMNKGYNVQITIFCVVFIVVGTFILSNLFTAVIVNNLEHTVATKKKHRGFGIRRLRRRRRATSSAGSSVSASSIGDPNDIADTHRDNEGPDDQASQVDRNVRDADYYYGKTAMAMRDRQMLGTYFTLLSSLESHLDSYQNKQKLLDDLVDLAMPESRVTEDGRV</sequence>
<dbReference type="GO" id="GO:0005245">
    <property type="term" value="F:voltage-gated calcium channel activity"/>
    <property type="evidence" value="ECO:0007669"/>
    <property type="project" value="TreeGrafter"/>
</dbReference>
<dbReference type="GO" id="GO:0036128">
    <property type="term" value="C:CatSper complex"/>
    <property type="evidence" value="ECO:0007669"/>
    <property type="project" value="InterPro"/>
</dbReference>
<proteinExistence type="predicted"/>
<accession>A0A8J6AU12</accession>
<feature type="transmembrane region" description="Helical" evidence="6">
    <location>
        <begin position="103"/>
        <end position="124"/>
    </location>
</feature>
<keyword evidence="2 6" id="KW-0812">Transmembrane</keyword>
<dbReference type="InterPro" id="IPR005821">
    <property type="entry name" value="Ion_trans_dom"/>
</dbReference>
<evidence type="ECO:0000256" key="3">
    <source>
        <dbReference type="ARBA" id="ARBA00022989"/>
    </source>
</evidence>
<evidence type="ECO:0000259" key="7">
    <source>
        <dbReference type="Pfam" id="PF00520"/>
    </source>
</evidence>
<dbReference type="SUPFAM" id="SSF81324">
    <property type="entry name" value="Voltage-gated potassium channels"/>
    <property type="match status" value="1"/>
</dbReference>
<evidence type="ECO:0000256" key="2">
    <source>
        <dbReference type="ARBA" id="ARBA00022692"/>
    </source>
</evidence>
<dbReference type="InterPro" id="IPR028746">
    <property type="entry name" value="CatSper1"/>
</dbReference>
<dbReference type="GO" id="GO:0005227">
    <property type="term" value="F:calcium-activated cation channel activity"/>
    <property type="evidence" value="ECO:0007669"/>
    <property type="project" value="InterPro"/>
</dbReference>
<dbReference type="GO" id="GO:0060296">
    <property type="term" value="P:regulation of cilium beat frequency involved in ciliary motility"/>
    <property type="evidence" value="ECO:0007669"/>
    <property type="project" value="TreeGrafter"/>
</dbReference>
<dbReference type="InterPro" id="IPR027359">
    <property type="entry name" value="Volt_channel_dom_sf"/>
</dbReference>
<dbReference type="OrthoDB" id="416585at2759"/>
<dbReference type="PANTHER" id="PTHR47193">
    <property type="entry name" value="CATION CHANNEL SPERM-ASSOCIATED PROTEIN 1"/>
    <property type="match status" value="1"/>
</dbReference>
<keyword evidence="9" id="KW-1185">Reference proteome</keyword>
<evidence type="ECO:0000256" key="4">
    <source>
        <dbReference type="ARBA" id="ARBA00023136"/>
    </source>
</evidence>
<feature type="region of interest" description="Disordered" evidence="5">
    <location>
        <begin position="322"/>
        <end position="361"/>
    </location>
</feature>
<dbReference type="Proteomes" id="UP000717585">
    <property type="component" value="Unassembled WGS sequence"/>
</dbReference>
<dbReference type="GO" id="GO:0007283">
    <property type="term" value="P:spermatogenesis"/>
    <property type="evidence" value="ECO:0007669"/>
    <property type="project" value="TreeGrafter"/>
</dbReference>
<feature type="transmembrane region" description="Helical" evidence="6">
    <location>
        <begin position="207"/>
        <end position="228"/>
    </location>
</feature>